<organism evidence="2 3">
    <name type="scientific">Streptomyces meridianus</name>
    <dbReference type="NCBI Taxonomy" id="2938945"/>
    <lineage>
        <taxon>Bacteria</taxon>
        <taxon>Bacillati</taxon>
        <taxon>Actinomycetota</taxon>
        <taxon>Actinomycetes</taxon>
        <taxon>Kitasatosporales</taxon>
        <taxon>Streptomycetaceae</taxon>
        <taxon>Streptomyces</taxon>
    </lineage>
</organism>
<dbReference type="InterPro" id="IPR028082">
    <property type="entry name" value="Peripla_BP_I"/>
</dbReference>
<accession>A0ABT0X3P5</accession>
<dbReference type="SUPFAM" id="SSF53822">
    <property type="entry name" value="Periplasmic binding protein-like I"/>
    <property type="match status" value="1"/>
</dbReference>
<sequence length="507" mass="54583">MTDGSWVRQRPLWARWPWNAVFGASLIALAGGLLWWLFSTSCADGVRRVGADGQCVGVTDGEYHFTQNLGKISELILKENRSVEQEEAKHGTAYVSVVYLMPMMPDEKDSNTVDSLRHELQGAYAAQYDANHHFGNGDVPRIKLLLGNSGSSTEQRSAALDEIRKRTEADRIVAVAGLGTSTNATKEMVGTITKPAADGGLGLGAVGAVLTADTFDEVEGLVRVAPTNSDEAAAAAAFLQSKEYADKRVLVVQDSKPDDQYTRTLSQAFLKALPKKRRFARVEQYDSSQAGSATTFKALMANLCTYKPDVVYFAGRGVDLPKFLAPLRTRICNDRPLTVFAGDDVSQSPQARGFDEILETLRDGNVELLYTGLAHPGAWELAENAYPTDGAFGEKGSYRKFFRNDRLDDGQAIMGHDALTTAVSAIRLEGGTAADQKVNGSMMIQRWKSLHGVHAVAGASGLISLQNDGSPERKAVPVIEIGSDGIVRTVAVSANGGDPLTRKDLAG</sequence>
<dbReference type="Gene3D" id="3.40.50.2300">
    <property type="match status" value="2"/>
</dbReference>
<keyword evidence="3" id="KW-1185">Reference proteome</keyword>
<dbReference type="Proteomes" id="UP001167160">
    <property type="component" value="Unassembled WGS sequence"/>
</dbReference>
<keyword evidence="1" id="KW-0812">Transmembrane</keyword>
<comment type="caution">
    <text evidence="2">The sequence shown here is derived from an EMBL/GenBank/DDBJ whole genome shotgun (WGS) entry which is preliminary data.</text>
</comment>
<evidence type="ECO:0000256" key="1">
    <source>
        <dbReference type="SAM" id="Phobius"/>
    </source>
</evidence>
<proteinExistence type="predicted"/>
<feature type="transmembrane region" description="Helical" evidence="1">
    <location>
        <begin position="20"/>
        <end position="38"/>
    </location>
</feature>
<keyword evidence="1" id="KW-1133">Transmembrane helix</keyword>
<dbReference type="EMBL" id="JAMQGM010000014">
    <property type="protein sequence ID" value="MCM2576930.1"/>
    <property type="molecule type" value="Genomic_DNA"/>
</dbReference>
<evidence type="ECO:0000313" key="2">
    <source>
        <dbReference type="EMBL" id="MCM2576930.1"/>
    </source>
</evidence>
<reference evidence="2" key="1">
    <citation type="journal article" date="2023" name="Int. J. Syst. Evol. Microbiol.">
        <title>Streptomyces meridianus sp. nov. isolated from brackish water of the Tagus estuary in Alcochete, Portugal.</title>
        <authorList>
            <person name="Santos J.D.N."/>
            <person name="Klimek D."/>
            <person name="Calusinska M."/>
            <person name="Lobo Da Cunha A."/>
            <person name="Catita J."/>
            <person name="Goncalves H."/>
            <person name="Gonzalez I."/>
            <person name="Reyes F."/>
            <person name="Lage O.M."/>
        </authorList>
    </citation>
    <scope>NUCLEOTIDE SEQUENCE</scope>
    <source>
        <strain evidence="2">MTZ3.1</strain>
    </source>
</reference>
<evidence type="ECO:0000313" key="3">
    <source>
        <dbReference type="Proteomes" id="UP001167160"/>
    </source>
</evidence>
<gene>
    <name evidence="2" type="ORF">M1E25_06095</name>
</gene>
<name>A0ABT0X3P5_9ACTN</name>
<keyword evidence="1" id="KW-0472">Membrane</keyword>
<dbReference type="RefSeq" id="WP_251410814.1">
    <property type="nucleotide sequence ID" value="NZ_JAMQGM010000014.1"/>
</dbReference>
<protein>
    <submittedName>
        <fullName evidence="2">ABC transporter substrate-binding protein</fullName>
    </submittedName>
</protein>